<evidence type="ECO:0000313" key="2">
    <source>
        <dbReference type="EMBL" id="AFJ01994.1"/>
    </source>
</evidence>
<dbReference type="Proteomes" id="UP000009145">
    <property type="component" value="Chromosome"/>
</dbReference>
<dbReference type="KEGG" id="mec:Q7C_825"/>
<evidence type="ECO:0000313" key="3">
    <source>
        <dbReference type="Proteomes" id="UP000009145"/>
    </source>
</evidence>
<keyword evidence="1" id="KW-0472">Membrane</keyword>
<protein>
    <submittedName>
        <fullName evidence="2">Uncharacterized protein</fullName>
    </submittedName>
</protein>
<keyword evidence="1" id="KW-0812">Transmembrane</keyword>
<name>I1YGF1_METFJ</name>
<evidence type="ECO:0000256" key="1">
    <source>
        <dbReference type="SAM" id="Phobius"/>
    </source>
</evidence>
<dbReference type="PROSITE" id="PS51257">
    <property type="entry name" value="PROKAR_LIPOPROTEIN"/>
    <property type="match status" value="1"/>
</dbReference>
<proteinExistence type="predicted"/>
<gene>
    <name evidence="2" type="ordered locus">Q7C_825</name>
</gene>
<sequence precursor="true">MSLILRQLLMTWLPLLLFVGCAVVVPWYCYRTGLEHGRLEVTAQTDKQTIASLNELMSNHREMIESANTASNRILTLTSQRQAYDEITTKTLQEVLDETAALRAACVYDADVMRQLEDARQRAAAAAASGFDGAVSSPDRAGQ</sequence>
<keyword evidence="3" id="KW-1185">Reference proteome</keyword>
<dbReference type="PATRIC" id="fig|754477.3.peg.814"/>
<dbReference type="AlphaFoldDB" id="I1YGF1"/>
<dbReference type="STRING" id="754477.Q7C_825"/>
<reference evidence="2 3" key="1">
    <citation type="journal article" date="2012" name="J. Bacteriol.">
        <title>Complete genome sequences of Methylophaga sp. strain JAM1 and Methylophaga sp. strain JAM7.</title>
        <authorList>
            <person name="Villeneuve C."/>
            <person name="Martineau C."/>
            <person name="Mauffrey F."/>
            <person name="Villemur R."/>
        </authorList>
    </citation>
    <scope>NUCLEOTIDE SEQUENCE [LARGE SCALE GENOMIC DNA]</scope>
    <source>
        <strain evidence="2 3">JAM7</strain>
    </source>
</reference>
<dbReference type="RefSeq" id="WP_014703415.1">
    <property type="nucleotide sequence ID" value="NC_017856.1"/>
</dbReference>
<keyword evidence="1" id="KW-1133">Transmembrane helix</keyword>
<dbReference type="HOGENOM" id="CLU_149890_0_0_6"/>
<organism evidence="2 3">
    <name type="scientific">Methylophaga frappieri (strain ATCC BAA-2434 / DSM 25690 / JAM7)</name>
    <dbReference type="NCBI Taxonomy" id="754477"/>
    <lineage>
        <taxon>Bacteria</taxon>
        <taxon>Pseudomonadati</taxon>
        <taxon>Pseudomonadota</taxon>
        <taxon>Gammaproteobacteria</taxon>
        <taxon>Thiotrichales</taxon>
        <taxon>Piscirickettsiaceae</taxon>
        <taxon>Methylophaga</taxon>
    </lineage>
</organism>
<dbReference type="EMBL" id="CP003380">
    <property type="protein sequence ID" value="AFJ01994.1"/>
    <property type="molecule type" value="Genomic_DNA"/>
</dbReference>
<feature type="transmembrane region" description="Helical" evidence="1">
    <location>
        <begin position="12"/>
        <end position="30"/>
    </location>
</feature>
<accession>I1YGF1</accession>